<comment type="caution">
    <text evidence="2">The sequence shown here is derived from an EMBL/GenBank/DDBJ whole genome shotgun (WGS) entry which is preliminary data.</text>
</comment>
<feature type="transmembrane region" description="Helical" evidence="1">
    <location>
        <begin position="370"/>
        <end position="391"/>
    </location>
</feature>
<dbReference type="RefSeq" id="WP_128768766.1">
    <property type="nucleotide sequence ID" value="NZ_RXOC01000004.1"/>
</dbReference>
<sequence length="432" mass="48516">MSPEKKQSPRLYKIVVSHYFVSALCFLALTLMLLFSVKEMQGHYFQPRLLAITHMAALGWGTLIIFGACYQLIPVIFEADLSGYRLPWLSFILFIGGLCLLTHSFWAFEPGIAMQAGALMLLSSVLLFVSVILQTAGSNKKKAGIQQDFIITSCIWLVATVTLGALLVFNFRYAFLPKDHLLFLKLHAHMGIAGWFLLLIIGVSSKLIPMFLVSREQNEGLLKWSYYLVNTALILFLADTYISGINAKTFIIAFVLIAGILMWFVFIVQCFRSRLKKHLDLPIVHTVLSFALLTVSILVLPLIVHYHISGNPASINLTKLYGSLLFMGWISALILGQAFKTLPFIVWVKEYEHLAGKGKTPLPADLYKKGILKAQTITFTLFCLSFYTGLILKSDSLLCAGIVCLITTALLYIFNIITMLRHRSENTHYDKL</sequence>
<keyword evidence="1" id="KW-1133">Transmembrane helix</keyword>
<dbReference type="Proteomes" id="UP000290848">
    <property type="component" value="Unassembled WGS sequence"/>
</dbReference>
<feature type="transmembrane region" description="Helical" evidence="1">
    <location>
        <begin position="149"/>
        <end position="172"/>
    </location>
</feature>
<keyword evidence="1" id="KW-0812">Transmembrane</keyword>
<dbReference type="Gene3D" id="1.20.210.10">
    <property type="entry name" value="Cytochrome c oxidase-like, subunit I domain"/>
    <property type="match status" value="1"/>
</dbReference>
<feature type="transmembrane region" description="Helical" evidence="1">
    <location>
        <begin position="112"/>
        <end position="137"/>
    </location>
</feature>
<feature type="transmembrane region" description="Helical" evidence="1">
    <location>
        <begin position="250"/>
        <end position="271"/>
    </location>
</feature>
<evidence type="ECO:0000313" key="3">
    <source>
        <dbReference type="Proteomes" id="UP000290848"/>
    </source>
</evidence>
<feature type="transmembrane region" description="Helical" evidence="1">
    <location>
        <begin position="192"/>
        <end position="212"/>
    </location>
</feature>
<evidence type="ECO:0000313" key="2">
    <source>
        <dbReference type="EMBL" id="RXF70461.1"/>
    </source>
</evidence>
<feature type="transmembrane region" description="Helical" evidence="1">
    <location>
        <begin position="283"/>
        <end position="304"/>
    </location>
</feature>
<feature type="transmembrane region" description="Helical" evidence="1">
    <location>
        <begin position="324"/>
        <end position="349"/>
    </location>
</feature>
<gene>
    <name evidence="2" type="ORF">EKH83_07390</name>
</gene>
<feature type="transmembrane region" description="Helical" evidence="1">
    <location>
        <begin position="397"/>
        <end position="417"/>
    </location>
</feature>
<feature type="transmembrane region" description="Helical" evidence="1">
    <location>
        <begin position="224"/>
        <end position="244"/>
    </location>
</feature>
<accession>A0A4Q0MB13</accession>
<name>A0A4Q0MB13_9SPHI</name>
<evidence type="ECO:0008006" key="4">
    <source>
        <dbReference type="Google" id="ProtNLM"/>
    </source>
</evidence>
<organism evidence="2 3">
    <name type="scientific">Arcticibacter tournemirensis</name>
    <dbReference type="NCBI Taxonomy" id="699437"/>
    <lineage>
        <taxon>Bacteria</taxon>
        <taxon>Pseudomonadati</taxon>
        <taxon>Bacteroidota</taxon>
        <taxon>Sphingobacteriia</taxon>
        <taxon>Sphingobacteriales</taxon>
        <taxon>Sphingobacteriaceae</taxon>
        <taxon>Arcticibacter</taxon>
    </lineage>
</organism>
<feature type="transmembrane region" description="Helical" evidence="1">
    <location>
        <begin position="85"/>
        <end position="106"/>
    </location>
</feature>
<feature type="transmembrane region" description="Helical" evidence="1">
    <location>
        <begin position="49"/>
        <end position="73"/>
    </location>
</feature>
<dbReference type="AlphaFoldDB" id="A0A4Q0MB13"/>
<proteinExistence type="predicted"/>
<dbReference type="SUPFAM" id="SSF81442">
    <property type="entry name" value="Cytochrome c oxidase subunit I-like"/>
    <property type="match status" value="1"/>
</dbReference>
<protein>
    <recommendedName>
        <fullName evidence="4">Cytochrome C oxidase subunit I</fullName>
    </recommendedName>
</protein>
<reference evidence="2 3" key="1">
    <citation type="submission" date="2018-12" db="EMBL/GenBank/DDBJ databases">
        <title>The Draft Genome Sequence of the Soil Bacterium Pedobacter tournemirensis R1.</title>
        <authorList>
            <person name="He J."/>
        </authorList>
    </citation>
    <scope>NUCLEOTIDE SEQUENCE [LARGE SCALE GENOMIC DNA]</scope>
    <source>
        <strain evidence="2 3">R1</strain>
    </source>
</reference>
<dbReference type="InterPro" id="IPR036927">
    <property type="entry name" value="Cyt_c_oxase-like_su1_sf"/>
</dbReference>
<keyword evidence="1" id="KW-0472">Membrane</keyword>
<feature type="transmembrane region" description="Helical" evidence="1">
    <location>
        <begin position="12"/>
        <end position="37"/>
    </location>
</feature>
<evidence type="ECO:0000256" key="1">
    <source>
        <dbReference type="SAM" id="Phobius"/>
    </source>
</evidence>
<dbReference type="EMBL" id="RXOC01000004">
    <property type="protein sequence ID" value="RXF70461.1"/>
    <property type="molecule type" value="Genomic_DNA"/>
</dbReference>